<dbReference type="EMBL" id="LN906597">
    <property type="protein sequence ID" value="CUT16883.1"/>
    <property type="molecule type" value="Genomic_DNA"/>
</dbReference>
<gene>
    <name evidence="1" type="ORF">Ark11_0022</name>
</gene>
<dbReference type="AlphaFoldDB" id="A0A0S4LZ88"/>
<keyword evidence="2" id="KW-1185">Reference proteome</keyword>
<organism evidence="1 2">
    <name type="scientific">Candidatus Ichthyocystis hellenicum</name>
    <dbReference type="NCBI Taxonomy" id="1561003"/>
    <lineage>
        <taxon>Bacteria</taxon>
        <taxon>Pseudomonadati</taxon>
        <taxon>Pseudomonadota</taxon>
        <taxon>Betaproteobacteria</taxon>
        <taxon>Burkholderiales</taxon>
        <taxon>Candidatus Ichthyocystis</taxon>
    </lineage>
</organism>
<dbReference type="Proteomes" id="UP000198651">
    <property type="component" value="Chromosome I"/>
</dbReference>
<sequence>MGVGVSESAFFKMARGFVFAASIMGSMTAICAPSDYCSKVVFSVIDPRNNKDLRDRNYYLTASSTDLRVFLRRDFVNNPMPLTDSLLWEIRQTYPVPTDKDPRQPAWINIFLLPDESSSASQGRKFRNLFLYYSVESQRVNRSLVLYPAQLGYYAVSGARIDFESANSIMSRVYLVLRESKLYIVPNWTSDDGKEVSVALSYSPGDFPGWVALSGKDKSLSNNHSSDCTRYLIKKYGIKMSGK</sequence>
<evidence type="ECO:0000313" key="2">
    <source>
        <dbReference type="Proteomes" id="UP000198651"/>
    </source>
</evidence>
<reference evidence="2" key="1">
    <citation type="submission" date="2015-11" db="EMBL/GenBank/DDBJ databases">
        <authorList>
            <person name="Seth-Smith H.M.B."/>
        </authorList>
    </citation>
    <scope>NUCLEOTIDE SEQUENCE [LARGE SCALE GENOMIC DNA]</scope>
    <source>
        <strain evidence="2">2013Ark11</strain>
    </source>
</reference>
<accession>A0A0S4LZ88</accession>
<proteinExistence type="predicted"/>
<protein>
    <submittedName>
        <fullName evidence="1">Putative exported protein</fullName>
    </submittedName>
</protein>
<evidence type="ECO:0000313" key="1">
    <source>
        <dbReference type="EMBL" id="CUT16883.1"/>
    </source>
</evidence>
<name>A0A0S4LZ88_9BURK</name>
<dbReference type="STRING" id="1561003.Ark11_0022"/>